<comment type="function">
    <text evidence="1 10">Controls the rotational direction of flagella during chemotaxis.</text>
</comment>
<comment type="caution">
    <text evidence="11">The sequence shown here is derived from an EMBL/GenBank/DDBJ whole genome shotgun (WGS) entry which is preliminary data.</text>
</comment>
<evidence type="ECO:0000256" key="3">
    <source>
        <dbReference type="ARBA" id="ARBA00008281"/>
    </source>
</evidence>
<dbReference type="GO" id="GO:0006935">
    <property type="term" value="P:chemotaxis"/>
    <property type="evidence" value="ECO:0007669"/>
    <property type="project" value="UniProtKB-KW"/>
</dbReference>
<keyword evidence="8" id="KW-1133">Transmembrane helix</keyword>
<dbReference type="AlphaFoldDB" id="A0A831NVF7"/>
<proteinExistence type="inferred from homology"/>
<dbReference type="GO" id="GO:0071978">
    <property type="term" value="P:bacterial-type flagellum-dependent swarming motility"/>
    <property type="evidence" value="ECO:0007669"/>
    <property type="project" value="TreeGrafter"/>
</dbReference>
<dbReference type="EMBL" id="DRCV01000026">
    <property type="protein sequence ID" value="HDK37495.1"/>
    <property type="molecule type" value="Genomic_DNA"/>
</dbReference>
<evidence type="ECO:0000256" key="5">
    <source>
        <dbReference type="ARBA" id="ARBA00022500"/>
    </source>
</evidence>
<keyword evidence="5 10" id="KW-0145">Chemotaxis</keyword>
<dbReference type="Pfam" id="PF03748">
    <property type="entry name" value="FliL"/>
    <property type="match status" value="1"/>
</dbReference>
<keyword evidence="9 10" id="KW-0472">Membrane</keyword>
<accession>A0A831NVF7</accession>
<name>A0A831NVF7_9GAMM</name>
<gene>
    <name evidence="11" type="ORF">ENG92_00550</name>
</gene>
<comment type="similarity">
    <text evidence="3 10">Belongs to the FliL family.</text>
</comment>
<evidence type="ECO:0000256" key="7">
    <source>
        <dbReference type="ARBA" id="ARBA00022779"/>
    </source>
</evidence>
<keyword evidence="4" id="KW-1003">Cell membrane</keyword>
<protein>
    <recommendedName>
        <fullName evidence="10">Flagellar protein FliL</fullName>
    </recommendedName>
</protein>
<organism evidence="11">
    <name type="scientific">Thiolapillus brandeum</name>
    <dbReference type="NCBI Taxonomy" id="1076588"/>
    <lineage>
        <taxon>Bacteria</taxon>
        <taxon>Pseudomonadati</taxon>
        <taxon>Pseudomonadota</taxon>
        <taxon>Gammaproteobacteria</taxon>
        <taxon>Chromatiales</taxon>
        <taxon>Sedimenticolaceae</taxon>
        <taxon>Thiolapillus</taxon>
    </lineage>
</organism>
<dbReference type="GO" id="GO:0009425">
    <property type="term" value="C:bacterial-type flagellum basal body"/>
    <property type="evidence" value="ECO:0007669"/>
    <property type="project" value="InterPro"/>
</dbReference>
<evidence type="ECO:0000256" key="8">
    <source>
        <dbReference type="ARBA" id="ARBA00022989"/>
    </source>
</evidence>
<evidence type="ECO:0000256" key="10">
    <source>
        <dbReference type="RuleBase" id="RU364125"/>
    </source>
</evidence>
<evidence type="ECO:0000256" key="2">
    <source>
        <dbReference type="ARBA" id="ARBA00004162"/>
    </source>
</evidence>
<dbReference type="GO" id="GO:0005886">
    <property type="term" value="C:plasma membrane"/>
    <property type="evidence" value="ECO:0007669"/>
    <property type="project" value="UniProtKB-SubCell"/>
</dbReference>
<dbReference type="Proteomes" id="UP000885822">
    <property type="component" value="Unassembled WGS sequence"/>
</dbReference>
<evidence type="ECO:0000256" key="6">
    <source>
        <dbReference type="ARBA" id="ARBA00022692"/>
    </source>
</evidence>
<sequence>MKKNIIILVVLLVFVGGGAGAFFVLKVDDSKPVAGAEVEGSGVPVEPEGDPIYLPLDPAFVVNFEHNGSIRYLQLSLQIMSYEQTAVDKVAANMPAVRNALILLFSGQDYDSLNTVEGKENLRKLVLDSINQVVHLTDGSLVNEVFFTGFVMQ</sequence>
<dbReference type="PANTHER" id="PTHR35091">
    <property type="entry name" value="FLAGELLAR PROTEIN FLIL"/>
    <property type="match status" value="1"/>
</dbReference>
<evidence type="ECO:0000256" key="4">
    <source>
        <dbReference type="ARBA" id="ARBA00022475"/>
    </source>
</evidence>
<dbReference type="InterPro" id="IPR005503">
    <property type="entry name" value="FliL"/>
</dbReference>
<keyword evidence="7 10" id="KW-0283">Flagellar rotation</keyword>
<reference evidence="11" key="1">
    <citation type="journal article" date="2020" name="mSystems">
        <title>Genome- and Community-Level Interaction Insights into Carbon Utilization and Element Cycling Functions of Hydrothermarchaeota in Hydrothermal Sediment.</title>
        <authorList>
            <person name="Zhou Z."/>
            <person name="Liu Y."/>
            <person name="Xu W."/>
            <person name="Pan J."/>
            <person name="Luo Z.H."/>
            <person name="Li M."/>
        </authorList>
    </citation>
    <scope>NUCLEOTIDE SEQUENCE [LARGE SCALE GENOMIC DNA]</scope>
    <source>
        <strain evidence="11">HyVt-26</strain>
    </source>
</reference>
<keyword evidence="10" id="KW-0997">Cell inner membrane</keyword>
<evidence type="ECO:0000256" key="9">
    <source>
        <dbReference type="ARBA" id="ARBA00023136"/>
    </source>
</evidence>
<keyword evidence="6" id="KW-0812">Transmembrane</keyword>
<evidence type="ECO:0000313" key="11">
    <source>
        <dbReference type="EMBL" id="HDK37495.1"/>
    </source>
</evidence>
<comment type="subcellular location">
    <subcellularLocation>
        <location evidence="10">Cell inner membrane</location>
    </subcellularLocation>
    <subcellularLocation>
        <location evidence="2">Cell membrane</location>
        <topology evidence="2">Single-pass membrane protein</topology>
    </subcellularLocation>
</comment>
<evidence type="ECO:0000256" key="1">
    <source>
        <dbReference type="ARBA" id="ARBA00002254"/>
    </source>
</evidence>
<dbReference type="PANTHER" id="PTHR35091:SF2">
    <property type="entry name" value="FLAGELLAR PROTEIN FLIL"/>
    <property type="match status" value="1"/>
</dbReference>